<evidence type="ECO:0000256" key="7">
    <source>
        <dbReference type="SAM" id="SignalP"/>
    </source>
</evidence>
<protein>
    <recommendedName>
        <fullName evidence="8">GOLD domain-containing protein</fullName>
    </recommendedName>
</protein>
<dbReference type="VEuPathDB" id="FungiDB:KRP22_13236"/>
<evidence type="ECO:0000313" key="10">
    <source>
        <dbReference type="Proteomes" id="UP000005238"/>
    </source>
</evidence>
<dbReference type="GO" id="GO:0006886">
    <property type="term" value="P:intracellular protein transport"/>
    <property type="evidence" value="ECO:0000318"/>
    <property type="project" value="GO_Central"/>
</dbReference>
<keyword evidence="3" id="KW-0812">Transmembrane</keyword>
<dbReference type="GO" id="GO:0005794">
    <property type="term" value="C:Golgi apparatus"/>
    <property type="evidence" value="ECO:0000318"/>
    <property type="project" value="GO_Central"/>
</dbReference>
<dbReference type="InParanoid" id="H3GT52"/>
<dbReference type="AlphaFoldDB" id="H3GT52"/>
<feature type="domain" description="GOLD" evidence="8">
    <location>
        <begin position="33"/>
        <end position="119"/>
    </location>
</feature>
<dbReference type="GO" id="GO:0030134">
    <property type="term" value="C:COPII-coated ER to Golgi transport vesicle"/>
    <property type="evidence" value="ECO:0000318"/>
    <property type="project" value="GO_Central"/>
</dbReference>
<evidence type="ECO:0000313" key="9">
    <source>
        <dbReference type="EnsemblProtists" id="Phyra80267"/>
    </source>
</evidence>
<evidence type="ECO:0000256" key="1">
    <source>
        <dbReference type="ARBA" id="ARBA00004479"/>
    </source>
</evidence>
<keyword evidence="10" id="KW-1185">Reference proteome</keyword>
<dbReference type="EMBL" id="DS566044">
    <property type="status" value="NOT_ANNOTATED_CDS"/>
    <property type="molecule type" value="Genomic_DNA"/>
</dbReference>
<evidence type="ECO:0000256" key="6">
    <source>
        <dbReference type="ARBA" id="ARBA00023136"/>
    </source>
</evidence>
<dbReference type="GO" id="GO:0007030">
    <property type="term" value="P:Golgi organization"/>
    <property type="evidence" value="ECO:0000318"/>
    <property type="project" value="GO_Central"/>
</dbReference>
<dbReference type="EnsemblProtists" id="Phyra80267">
    <property type="protein sequence ID" value="Phyra80267"/>
    <property type="gene ID" value="Phyra80267"/>
</dbReference>
<dbReference type="eggNOG" id="ENOG502QTY5">
    <property type="taxonomic scope" value="Eukaryota"/>
</dbReference>
<dbReference type="InterPro" id="IPR009038">
    <property type="entry name" value="GOLD_dom"/>
</dbReference>
<evidence type="ECO:0000259" key="8">
    <source>
        <dbReference type="PROSITE" id="PS50866"/>
    </source>
</evidence>
<evidence type="ECO:0000256" key="5">
    <source>
        <dbReference type="ARBA" id="ARBA00022989"/>
    </source>
</evidence>
<dbReference type="OMA" id="SWESMEH"/>
<name>H3GT52_PHYRM</name>
<dbReference type="PROSITE" id="PS50866">
    <property type="entry name" value="GOLD"/>
    <property type="match status" value="1"/>
</dbReference>
<dbReference type="STRING" id="164328.H3GT52"/>
<dbReference type="Pfam" id="PF01105">
    <property type="entry name" value="EMP24_GP25L"/>
    <property type="match status" value="2"/>
</dbReference>
<comment type="similarity">
    <text evidence="2">Belongs to the EMP24/GP25L family.</text>
</comment>
<dbReference type="HOGENOM" id="CLU_064000_0_0_1"/>
<dbReference type="GO" id="GO:0016020">
    <property type="term" value="C:membrane"/>
    <property type="evidence" value="ECO:0007669"/>
    <property type="project" value="UniProtKB-SubCell"/>
</dbReference>
<accession>H3GT52</accession>
<evidence type="ECO:0000256" key="4">
    <source>
        <dbReference type="ARBA" id="ARBA00022729"/>
    </source>
</evidence>
<dbReference type="InterPro" id="IPR015720">
    <property type="entry name" value="Emp24-like"/>
</dbReference>
<dbReference type="Proteomes" id="UP000005238">
    <property type="component" value="Unassembled WGS sequence"/>
</dbReference>
<sequence>MRSFLSLALLLCVCLLPSSHASRFQFTLTSRSEECFMEEVNARASDNKVLFRFGVLEPKSYDLVDVVVRNPSQREVLTWKAEQNNFGTATVRESGLYHLCFRKLKGASSTMTLFYSFDFISTGARSLTLVPNVAATVSKDAPTVPAYTQMAVTTTNGQATKMGILEFDLVGVSRSIIRGNTRVKLLLTVDSITDGQQVDIALALLPERMQYPVTWETLNGYATGGYRDHVIDNAVTELGSHVGFDITEIFERKLDGKTETVAFSIHAHENSDAVVFGIHHVAEDYFPQIVVEDLGLELMHEVAFFKESVFTLRGDISFVKHRERLSRDAAESTNSRVKWMSMITNVVLVGIAFGQVIYIRSMLESGY</sequence>
<proteinExistence type="inferred from homology"/>
<keyword evidence="6" id="KW-0472">Membrane</keyword>
<dbReference type="GO" id="GO:0005793">
    <property type="term" value="C:endoplasmic reticulum-Golgi intermediate compartment"/>
    <property type="evidence" value="ECO:0000318"/>
    <property type="project" value="GO_Central"/>
</dbReference>
<keyword evidence="4 7" id="KW-0732">Signal</keyword>
<comment type="subcellular location">
    <subcellularLocation>
        <location evidence="1">Membrane</location>
        <topology evidence="1">Single-pass type I membrane protein</topology>
    </subcellularLocation>
</comment>
<feature type="signal peptide" evidence="7">
    <location>
        <begin position="1"/>
        <end position="21"/>
    </location>
</feature>
<dbReference type="PANTHER" id="PTHR22811">
    <property type="entry name" value="TRANSMEMBRANE EMP24 DOMAIN-CONTAINING PROTEIN"/>
    <property type="match status" value="1"/>
</dbReference>
<organism evidence="9 10">
    <name type="scientific">Phytophthora ramorum</name>
    <name type="common">Sudden oak death agent</name>
    <dbReference type="NCBI Taxonomy" id="164328"/>
    <lineage>
        <taxon>Eukaryota</taxon>
        <taxon>Sar</taxon>
        <taxon>Stramenopiles</taxon>
        <taxon>Oomycota</taxon>
        <taxon>Peronosporomycetes</taxon>
        <taxon>Peronosporales</taxon>
        <taxon>Peronosporaceae</taxon>
        <taxon>Phytophthora</taxon>
    </lineage>
</organism>
<dbReference type="GO" id="GO:0005783">
    <property type="term" value="C:endoplasmic reticulum"/>
    <property type="evidence" value="ECO:0000318"/>
    <property type="project" value="GO_Central"/>
</dbReference>
<dbReference type="SMART" id="SM01190">
    <property type="entry name" value="EMP24_GP25L"/>
    <property type="match status" value="1"/>
</dbReference>
<dbReference type="GO" id="GO:0006888">
    <property type="term" value="P:endoplasmic reticulum to Golgi vesicle-mediated transport"/>
    <property type="evidence" value="ECO:0000318"/>
    <property type="project" value="GO_Central"/>
</dbReference>
<reference evidence="10" key="1">
    <citation type="journal article" date="2006" name="Science">
        <title>Phytophthora genome sequences uncover evolutionary origins and mechanisms of pathogenesis.</title>
        <authorList>
            <person name="Tyler B.M."/>
            <person name="Tripathy S."/>
            <person name="Zhang X."/>
            <person name="Dehal P."/>
            <person name="Jiang R.H."/>
            <person name="Aerts A."/>
            <person name="Arredondo F.D."/>
            <person name="Baxter L."/>
            <person name="Bensasson D."/>
            <person name="Beynon J.L."/>
            <person name="Chapman J."/>
            <person name="Damasceno C.M."/>
            <person name="Dorrance A.E."/>
            <person name="Dou D."/>
            <person name="Dickerman A.W."/>
            <person name="Dubchak I.L."/>
            <person name="Garbelotto M."/>
            <person name="Gijzen M."/>
            <person name="Gordon S.G."/>
            <person name="Govers F."/>
            <person name="Grunwald N.J."/>
            <person name="Huang W."/>
            <person name="Ivors K.L."/>
            <person name="Jones R.W."/>
            <person name="Kamoun S."/>
            <person name="Krampis K."/>
            <person name="Lamour K.H."/>
            <person name="Lee M.K."/>
            <person name="McDonald W.H."/>
            <person name="Medina M."/>
            <person name="Meijer H.J."/>
            <person name="Nordberg E.K."/>
            <person name="Maclean D.J."/>
            <person name="Ospina-Giraldo M.D."/>
            <person name="Morris P.F."/>
            <person name="Phuntumart V."/>
            <person name="Putnam N.H."/>
            <person name="Rash S."/>
            <person name="Rose J.K."/>
            <person name="Sakihama Y."/>
            <person name="Salamov A.A."/>
            <person name="Savidor A."/>
            <person name="Scheuring C.F."/>
            <person name="Smith B.M."/>
            <person name="Sobral B.W."/>
            <person name="Terry A."/>
            <person name="Torto-Alalibo T.A."/>
            <person name="Win J."/>
            <person name="Xu Z."/>
            <person name="Zhang H."/>
            <person name="Grigoriev I.V."/>
            <person name="Rokhsar D.S."/>
            <person name="Boore J.L."/>
        </authorList>
    </citation>
    <scope>NUCLEOTIDE SEQUENCE [LARGE SCALE GENOMIC DNA]</scope>
    <source>
        <strain evidence="10">Pr102</strain>
    </source>
</reference>
<evidence type="ECO:0000256" key="3">
    <source>
        <dbReference type="ARBA" id="ARBA00022692"/>
    </source>
</evidence>
<dbReference type="VEuPathDB" id="FungiDB:KRP23_10432"/>
<reference evidence="9" key="2">
    <citation type="submission" date="2015-06" db="UniProtKB">
        <authorList>
            <consortium name="EnsemblProtists"/>
        </authorList>
    </citation>
    <scope>IDENTIFICATION</scope>
    <source>
        <strain evidence="9">Pr102</strain>
    </source>
</reference>
<evidence type="ECO:0000256" key="2">
    <source>
        <dbReference type="ARBA" id="ARBA00007104"/>
    </source>
</evidence>
<keyword evidence="5" id="KW-1133">Transmembrane helix</keyword>
<feature type="chain" id="PRO_5003586607" description="GOLD domain-containing protein" evidence="7">
    <location>
        <begin position="22"/>
        <end position="367"/>
    </location>
</feature>